<dbReference type="Pfam" id="PF00059">
    <property type="entry name" value="Lectin_C"/>
    <property type="match status" value="2"/>
</dbReference>
<dbReference type="PANTHER" id="PTHR45784">
    <property type="entry name" value="C-TYPE LECTIN DOMAIN FAMILY 20 MEMBER A-RELATED"/>
    <property type="match status" value="1"/>
</dbReference>
<proteinExistence type="predicted"/>
<dbReference type="InterPro" id="IPR001304">
    <property type="entry name" value="C-type_lectin-like"/>
</dbReference>
<evidence type="ECO:0000313" key="3">
    <source>
        <dbReference type="Proteomes" id="UP001479290"/>
    </source>
</evidence>
<feature type="domain" description="C-type lectin" evidence="1">
    <location>
        <begin position="115"/>
        <end position="222"/>
    </location>
</feature>
<dbReference type="Proteomes" id="UP001479290">
    <property type="component" value="Unassembled WGS sequence"/>
</dbReference>
<dbReference type="SUPFAM" id="SSF56436">
    <property type="entry name" value="C-type lectin-like"/>
    <property type="match status" value="2"/>
</dbReference>
<dbReference type="CDD" id="cd03602">
    <property type="entry name" value="CLECT_1"/>
    <property type="match status" value="1"/>
</dbReference>
<protein>
    <recommendedName>
        <fullName evidence="1">C-type lectin domain-containing protein</fullName>
    </recommendedName>
</protein>
<keyword evidence="3" id="KW-1185">Reference proteome</keyword>
<dbReference type="SMART" id="SM00034">
    <property type="entry name" value="CLECT"/>
    <property type="match status" value="2"/>
</dbReference>
<name>A0AAW2AR13_CULAL</name>
<dbReference type="Gene3D" id="3.10.100.10">
    <property type="entry name" value="Mannose-Binding Protein A, subunit A"/>
    <property type="match status" value="2"/>
</dbReference>
<dbReference type="InterPro" id="IPR016187">
    <property type="entry name" value="CTDL_fold"/>
</dbReference>
<organism evidence="2 3">
    <name type="scientific">Culter alburnus</name>
    <name type="common">Topmouth culter</name>
    <dbReference type="NCBI Taxonomy" id="194366"/>
    <lineage>
        <taxon>Eukaryota</taxon>
        <taxon>Metazoa</taxon>
        <taxon>Chordata</taxon>
        <taxon>Craniata</taxon>
        <taxon>Vertebrata</taxon>
        <taxon>Euteleostomi</taxon>
        <taxon>Actinopterygii</taxon>
        <taxon>Neopterygii</taxon>
        <taxon>Teleostei</taxon>
        <taxon>Ostariophysi</taxon>
        <taxon>Cypriniformes</taxon>
        <taxon>Xenocyprididae</taxon>
        <taxon>Xenocypridinae</taxon>
        <taxon>Culter</taxon>
    </lineage>
</organism>
<evidence type="ECO:0000313" key="2">
    <source>
        <dbReference type="EMBL" id="KAK9976175.1"/>
    </source>
</evidence>
<comment type="caution">
    <text evidence="2">The sequence shown here is derived from an EMBL/GenBank/DDBJ whole genome shotgun (WGS) entry which is preliminary data.</text>
</comment>
<dbReference type="PANTHER" id="PTHR45784:SF3">
    <property type="entry name" value="C-TYPE LECTIN DOMAIN FAMILY 4 MEMBER K-LIKE-RELATED"/>
    <property type="match status" value="1"/>
</dbReference>
<dbReference type="InterPro" id="IPR016186">
    <property type="entry name" value="C-type_lectin-like/link_sf"/>
</dbReference>
<evidence type="ECO:0000259" key="1">
    <source>
        <dbReference type="PROSITE" id="PS50041"/>
    </source>
</evidence>
<feature type="domain" description="C-type lectin" evidence="1">
    <location>
        <begin position="230"/>
        <end position="336"/>
    </location>
</feature>
<dbReference type="PROSITE" id="PS50041">
    <property type="entry name" value="C_TYPE_LECTIN_2"/>
    <property type="match status" value="2"/>
</dbReference>
<reference evidence="2 3" key="1">
    <citation type="submission" date="2024-05" db="EMBL/GenBank/DDBJ databases">
        <title>A high-quality chromosomal-level genome assembly of Topmouth culter (Culter alburnus).</title>
        <authorList>
            <person name="Zhao H."/>
        </authorList>
    </citation>
    <scope>NUCLEOTIDE SEQUENCE [LARGE SCALE GENOMIC DNA]</scope>
    <source>
        <strain evidence="2">CATC2023</strain>
        <tissue evidence="2">Muscle</tissue>
    </source>
</reference>
<sequence length="396" mass="45509">MCLRLYFLLDFAMLSKPLSSPQLHSHRCLPSSLQFYLSLLSVAWIHLGTAGNHLVLGVRSLGTSAPPGSDIAGRPLLSVPPPLLSGFRFHKMDRLFHLLFFSGFCSLIGGISREYVLIQEQKTWYQAQAYCRENHIDLATVQNDDDWVNLRDTVYKMAKMAWVGLYNDVYSWRWSYQDENITFQKWATGEPNNYDGHEACGMMNGRIWNDMDCNGLLPFFCFNENRTNRFVFVSDAKTWQEAQSYCRHYYTDLAITWSQSENDQLSELKKPHSNAWIGLFRDTWKWSDATNVSTSSLTWLTAQPDVITLQSPCGVSDPAGMIHYQLCSNVLPFLCIQRTKKQIVRVKVKSGQNLNDPIVKNVILLLIKQNLKEWGLEKETRVAWRVQPNGNVFSRA</sequence>
<dbReference type="EMBL" id="JAWDJR010000004">
    <property type="protein sequence ID" value="KAK9976175.1"/>
    <property type="molecule type" value="Genomic_DNA"/>
</dbReference>
<dbReference type="AlphaFoldDB" id="A0AAW2AR13"/>
<gene>
    <name evidence="2" type="ORF">ABG768_021380</name>
</gene>
<accession>A0AAW2AR13</accession>